<dbReference type="PANTHER" id="PTHR19443:SF16">
    <property type="entry name" value="HEXOKINASE TYPE 1-RELATED"/>
    <property type="match status" value="1"/>
</dbReference>
<evidence type="ECO:0000256" key="4">
    <source>
        <dbReference type="ARBA" id="ARBA00044613"/>
    </source>
</evidence>
<dbReference type="PANTHER" id="PTHR19443">
    <property type="entry name" value="HEXOKINASE"/>
    <property type="match status" value="1"/>
</dbReference>
<comment type="pathway">
    <text evidence="2">Carbohydrate metabolism; hexose metabolism.</text>
</comment>
<keyword evidence="8" id="KW-1185">Reference proteome</keyword>
<comment type="pathway">
    <text evidence="1">Carbohydrate degradation; glycolysis; D-glyceraldehyde 3-phosphate and glycerone phosphate from D-glucose: step 1/4.</text>
</comment>
<dbReference type="GO" id="GO:0005524">
    <property type="term" value="F:ATP binding"/>
    <property type="evidence" value="ECO:0007669"/>
    <property type="project" value="UniProtKB-UniRule"/>
</dbReference>
<evidence type="ECO:0000259" key="6">
    <source>
        <dbReference type="Pfam" id="PF03727"/>
    </source>
</evidence>
<gene>
    <name evidence="7" type="ORF">RF11_01578</name>
</gene>
<dbReference type="PROSITE" id="PS51748">
    <property type="entry name" value="HEXOKINASE_2"/>
    <property type="match status" value="1"/>
</dbReference>
<dbReference type="SUPFAM" id="SSF53067">
    <property type="entry name" value="Actin-like ATPase domain"/>
    <property type="match status" value="1"/>
</dbReference>
<dbReference type="GO" id="GO:0005829">
    <property type="term" value="C:cytosol"/>
    <property type="evidence" value="ECO:0007669"/>
    <property type="project" value="TreeGrafter"/>
</dbReference>
<comment type="similarity">
    <text evidence="5">Belongs to the hexokinase family.</text>
</comment>
<keyword evidence="5 7" id="KW-0418">Kinase</keyword>
<dbReference type="GO" id="GO:0005739">
    <property type="term" value="C:mitochondrion"/>
    <property type="evidence" value="ECO:0007669"/>
    <property type="project" value="TreeGrafter"/>
</dbReference>
<evidence type="ECO:0000256" key="3">
    <source>
        <dbReference type="ARBA" id="ARBA00023152"/>
    </source>
</evidence>
<evidence type="ECO:0000313" key="7">
    <source>
        <dbReference type="EMBL" id="KII68179.1"/>
    </source>
</evidence>
<organism evidence="7 8">
    <name type="scientific">Thelohanellus kitauei</name>
    <name type="common">Myxosporean</name>
    <dbReference type="NCBI Taxonomy" id="669202"/>
    <lineage>
        <taxon>Eukaryota</taxon>
        <taxon>Metazoa</taxon>
        <taxon>Cnidaria</taxon>
        <taxon>Myxozoa</taxon>
        <taxon>Myxosporea</taxon>
        <taxon>Bivalvulida</taxon>
        <taxon>Platysporina</taxon>
        <taxon>Myxobolidae</taxon>
        <taxon>Thelohanellus</taxon>
    </lineage>
</organism>
<sequence length="205" mass="23272">MEWGSFGEKGELNEYYTDVDVSVDQQSIIQRCQIFEKMVSGMYIGEIVRHLIINISDHGIIFKGDLQTNMKKSNAFPTSLTSKVYRKDVFIRIFKKHFEYNLDDKQYQAILKVCKTVVKRAAGLVAAGLSALLIRINRKFSCIAADGAVFKKHTTFLHYVKEYIEKILPKELEFDIITVEDGSGKGAALAASVVEDNLKYYEAPQ</sequence>
<keyword evidence="3 5" id="KW-0324">Glycolysis</keyword>
<dbReference type="GO" id="GO:0006096">
    <property type="term" value="P:glycolytic process"/>
    <property type="evidence" value="ECO:0007669"/>
    <property type="project" value="UniProtKB-KW"/>
</dbReference>
<reference evidence="7 8" key="1">
    <citation type="journal article" date="2014" name="Genome Biol. Evol.">
        <title>The genome of the myxosporean Thelohanellus kitauei shows adaptations to nutrient acquisition within its fish host.</title>
        <authorList>
            <person name="Yang Y."/>
            <person name="Xiong J."/>
            <person name="Zhou Z."/>
            <person name="Huo F."/>
            <person name="Miao W."/>
            <person name="Ran C."/>
            <person name="Liu Y."/>
            <person name="Zhang J."/>
            <person name="Feng J."/>
            <person name="Wang M."/>
            <person name="Wang M."/>
            <person name="Wang L."/>
            <person name="Yao B."/>
        </authorList>
    </citation>
    <scope>NUCLEOTIDE SEQUENCE [LARGE SCALE GENOMIC DNA]</scope>
    <source>
        <strain evidence="7">Wuqing</strain>
    </source>
</reference>
<dbReference type="GO" id="GO:0008865">
    <property type="term" value="F:fructokinase activity"/>
    <property type="evidence" value="ECO:0007669"/>
    <property type="project" value="TreeGrafter"/>
</dbReference>
<dbReference type="OMA" id="MYLGDLC"/>
<name>A0A0C2IRY5_THEKT</name>
<dbReference type="EMBL" id="JWZT01002911">
    <property type="protein sequence ID" value="KII68179.1"/>
    <property type="molecule type" value="Genomic_DNA"/>
</dbReference>
<dbReference type="GO" id="GO:0004340">
    <property type="term" value="F:glucokinase activity"/>
    <property type="evidence" value="ECO:0007669"/>
    <property type="project" value="TreeGrafter"/>
</dbReference>
<dbReference type="GO" id="GO:0005536">
    <property type="term" value="F:D-glucose binding"/>
    <property type="evidence" value="ECO:0007669"/>
    <property type="project" value="InterPro"/>
</dbReference>
<dbReference type="Gene3D" id="3.40.367.20">
    <property type="match status" value="1"/>
</dbReference>
<dbReference type="PRINTS" id="PR00475">
    <property type="entry name" value="HEXOKINASE"/>
</dbReference>
<dbReference type="InterPro" id="IPR022673">
    <property type="entry name" value="Hexokinase_C"/>
</dbReference>
<accession>A0A0C2IRY5</accession>
<dbReference type="InterPro" id="IPR001312">
    <property type="entry name" value="Hexokinase"/>
</dbReference>
<keyword evidence="5" id="KW-0808">Transferase</keyword>
<keyword evidence="5" id="KW-0547">Nucleotide-binding</keyword>
<dbReference type="Pfam" id="PF03727">
    <property type="entry name" value="Hexokinase_2"/>
    <property type="match status" value="1"/>
</dbReference>
<comment type="catalytic activity">
    <reaction evidence="4">
        <text>a D-hexose + ATP = a D-hexose 6-phosphate + ADP + H(+)</text>
        <dbReference type="Rhea" id="RHEA:22740"/>
        <dbReference type="ChEBI" id="CHEBI:4194"/>
        <dbReference type="ChEBI" id="CHEBI:15378"/>
        <dbReference type="ChEBI" id="CHEBI:30616"/>
        <dbReference type="ChEBI" id="CHEBI:229467"/>
        <dbReference type="ChEBI" id="CHEBI:456216"/>
        <dbReference type="EC" id="2.7.1.1"/>
    </reaction>
    <physiologicalReaction direction="left-to-right" evidence="4">
        <dbReference type="Rhea" id="RHEA:22741"/>
    </physiologicalReaction>
</comment>
<keyword evidence="5" id="KW-0067">ATP-binding</keyword>
<evidence type="ECO:0000256" key="1">
    <source>
        <dbReference type="ARBA" id="ARBA00004888"/>
    </source>
</evidence>
<dbReference type="Proteomes" id="UP000031668">
    <property type="component" value="Unassembled WGS sequence"/>
</dbReference>
<evidence type="ECO:0000256" key="5">
    <source>
        <dbReference type="RuleBase" id="RU362007"/>
    </source>
</evidence>
<dbReference type="InterPro" id="IPR043129">
    <property type="entry name" value="ATPase_NBD"/>
</dbReference>
<evidence type="ECO:0000256" key="2">
    <source>
        <dbReference type="ARBA" id="ARBA00005028"/>
    </source>
</evidence>
<proteinExistence type="inferred from homology"/>
<feature type="domain" description="Hexokinase C-terminal" evidence="6">
    <location>
        <begin position="1"/>
        <end position="192"/>
    </location>
</feature>
<dbReference type="GO" id="GO:0006006">
    <property type="term" value="P:glucose metabolic process"/>
    <property type="evidence" value="ECO:0007669"/>
    <property type="project" value="TreeGrafter"/>
</dbReference>
<dbReference type="EC" id="2.7.1.-" evidence="5"/>
<dbReference type="OrthoDB" id="419537at2759"/>
<protein>
    <recommendedName>
        <fullName evidence="5">Phosphotransferase</fullName>
        <ecNumber evidence="5">2.7.1.-</ecNumber>
    </recommendedName>
</protein>
<evidence type="ECO:0000313" key="8">
    <source>
        <dbReference type="Proteomes" id="UP000031668"/>
    </source>
</evidence>
<dbReference type="AlphaFoldDB" id="A0A0C2IRY5"/>
<dbReference type="GO" id="GO:0001678">
    <property type="term" value="P:intracellular glucose homeostasis"/>
    <property type="evidence" value="ECO:0007669"/>
    <property type="project" value="InterPro"/>
</dbReference>
<comment type="caution">
    <text evidence="7">The sequence shown here is derived from an EMBL/GenBank/DDBJ whole genome shotgun (WGS) entry which is preliminary data.</text>
</comment>